<dbReference type="Pfam" id="PF03732">
    <property type="entry name" value="Retrotrans_gag"/>
    <property type="match status" value="1"/>
</dbReference>
<dbReference type="GeneID" id="107474204"/>
<evidence type="ECO:0000313" key="4">
    <source>
        <dbReference type="RefSeq" id="XP_015949293.1"/>
    </source>
</evidence>
<dbReference type="InterPro" id="IPR005162">
    <property type="entry name" value="Retrotrans_gag_dom"/>
</dbReference>
<sequence length="420" mass="48845">MTRSLPNPRLLIFDPEIERTAQKTWQLGELPYRRKEPLILQCNRFRRIIQRRDGTDETAILLKDFPFSLEGKAREWYYTQPLANVSNWDTLGKEFLEKFFPSEVTNKLRKDISTIVQDDNETLFEYWERFNNLLEACPHHMIDKIVLLSYITQGIRPQDKTILESASNGSMKKYKTTDEAWQLISDLDEAWQLISDLAESTRNHRQKQGRSKAVAEVSSSRETVALTQSICEMTNLLKQMQLNQQAQQAQPPQLQQNQQLVPQRICGIYADYSHYTDKCPQLQQEDNTGNSNQNWRGNNNRGDRDNQGNQRWNNNNNRQQNQPYRAPHLRQNQGPPNNQQQTSQFTHSSVSSNEDLLQAFEKRQLAMESTIVNNVEEEEDIQDIAEEEISQPQEEVPKSASTTGTTIPIPFPQLARKPRK</sequence>
<dbReference type="AlphaFoldDB" id="A0A6P4CD98"/>
<feature type="domain" description="Retrotransposon gag" evidence="2">
    <location>
        <begin position="65"/>
        <end position="157"/>
    </location>
</feature>
<reference evidence="3" key="1">
    <citation type="journal article" date="2016" name="Nat. Genet.">
        <title>The genome sequences of Arachis duranensis and Arachis ipaensis, the diploid ancestors of cultivated peanut.</title>
        <authorList>
            <person name="Bertioli D.J."/>
            <person name="Cannon S.B."/>
            <person name="Froenicke L."/>
            <person name="Huang G."/>
            <person name="Farmer A.D."/>
            <person name="Cannon E.K."/>
            <person name="Liu X."/>
            <person name="Gao D."/>
            <person name="Clevenger J."/>
            <person name="Dash S."/>
            <person name="Ren L."/>
            <person name="Moretzsohn M.C."/>
            <person name="Shirasawa K."/>
            <person name="Huang W."/>
            <person name="Vidigal B."/>
            <person name="Abernathy B."/>
            <person name="Chu Y."/>
            <person name="Niederhuth C.E."/>
            <person name="Umale P."/>
            <person name="Araujo A.C."/>
            <person name="Kozik A."/>
            <person name="Kim K.D."/>
            <person name="Burow M.D."/>
            <person name="Varshney R.K."/>
            <person name="Wang X."/>
            <person name="Zhang X."/>
            <person name="Barkley N."/>
            <person name="Guimaraes P.M."/>
            <person name="Isobe S."/>
            <person name="Guo B."/>
            <person name="Liao B."/>
            <person name="Stalker H.T."/>
            <person name="Schmitz R.J."/>
            <person name="Scheffler B.E."/>
            <person name="Leal-Bertioli S.C."/>
            <person name="Xun X."/>
            <person name="Jackson S.A."/>
            <person name="Michelmore R."/>
            <person name="Ozias-Akins P."/>
        </authorList>
    </citation>
    <scope>NUCLEOTIDE SEQUENCE [LARGE SCALE GENOMIC DNA]</scope>
    <source>
        <strain evidence="3">cv. V14167</strain>
    </source>
</reference>
<feature type="compositionally biased region" description="Low complexity" evidence="1">
    <location>
        <begin position="331"/>
        <end position="341"/>
    </location>
</feature>
<dbReference type="PANTHER" id="PTHR33223:SF11">
    <property type="entry name" value="ELEMENT PROTEIN, PUTATIVE-RELATED"/>
    <property type="match status" value="1"/>
</dbReference>
<dbReference type="Proteomes" id="UP000515211">
    <property type="component" value="Chromosome 2"/>
</dbReference>
<reference evidence="4" key="2">
    <citation type="submission" date="2025-08" db="UniProtKB">
        <authorList>
            <consortium name="RefSeq"/>
        </authorList>
    </citation>
    <scope>IDENTIFICATION</scope>
    <source>
        <tissue evidence="4">Whole plant</tissue>
    </source>
</reference>
<evidence type="ECO:0000259" key="2">
    <source>
        <dbReference type="Pfam" id="PF03732"/>
    </source>
</evidence>
<gene>
    <name evidence="4" type="primary">LOC107474204</name>
</gene>
<feature type="compositionally biased region" description="Low complexity" evidence="1">
    <location>
        <begin position="287"/>
        <end position="300"/>
    </location>
</feature>
<feature type="compositionally biased region" description="Polar residues" evidence="1">
    <location>
        <begin position="342"/>
        <end position="352"/>
    </location>
</feature>
<evidence type="ECO:0000256" key="1">
    <source>
        <dbReference type="SAM" id="MobiDB-lite"/>
    </source>
</evidence>
<evidence type="ECO:0000313" key="3">
    <source>
        <dbReference type="Proteomes" id="UP000515211"/>
    </source>
</evidence>
<feature type="region of interest" description="Disordered" evidence="1">
    <location>
        <begin position="280"/>
        <end position="352"/>
    </location>
</feature>
<feature type="region of interest" description="Disordered" evidence="1">
    <location>
        <begin position="376"/>
        <end position="420"/>
    </location>
</feature>
<feature type="compositionally biased region" description="Low complexity" evidence="1">
    <location>
        <begin position="307"/>
        <end position="322"/>
    </location>
</feature>
<accession>A0A6P4CD98</accession>
<feature type="compositionally biased region" description="Acidic residues" evidence="1">
    <location>
        <begin position="376"/>
        <end position="389"/>
    </location>
</feature>
<keyword evidence="3" id="KW-1185">Reference proteome</keyword>
<proteinExistence type="predicted"/>
<dbReference type="PANTHER" id="PTHR33223">
    <property type="entry name" value="CCHC-TYPE DOMAIN-CONTAINING PROTEIN"/>
    <property type="match status" value="1"/>
</dbReference>
<dbReference type="RefSeq" id="XP_015949293.1">
    <property type="nucleotide sequence ID" value="XM_016093807.1"/>
</dbReference>
<dbReference type="KEGG" id="adu:107474204"/>
<organism evidence="3 4">
    <name type="scientific">Arachis duranensis</name>
    <name type="common">Wild peanut</name>
    <dbReference type="NCBI Taxonomy" id="130453"/>
    <lineage>
        <taxon>Eukaryota</taxon>
        <taxon>Viridiplantae</taxon>
        <taxon>Streptophyta</taxon>
        <taxon>Embryophyta</taxon>
        <taxon>Tracheophyta</taxon>
        <taxon>Spermatophyta</taxon>
        <taxon>Magnoliopsida</taxon>
        <taxon>eudicotyledons</taxon>
        <taxon>Gunneridae</taxon>
        <taxon>Pentapetalae</taxon>
        <taxon>rosids</taxon>
        <taxon>fabids</taxon>
        <taxon>Fabales</taxon>
        <taxon>Fabaceae</taxon>
        <taxon>Papilionoideae</taxon>
        <taxon>50 kb inversion clade</taxon>
        <taxon>dalbergioids sensu lato</taxon>
        <taxon>Dalbergieae</taxon>
        <taxon>Pterocarpus clade</taxon>
        <taxon>Arachis</taxon>
    </lineage>
</organism>
<name>A0A6P4CD98_ARADU</name>
<protein>
    <submittedName>
        <fullName evidence="4">Uncharacterized protein LOC107474204</fullName>
    </submittedName>
</protein>